<dbReference type="Pfam" id="PF13921">
    <property type="entry name" value="Myb_DNA-bind_6"/>
    <property type="match status" value="1"/>
</dbReference>
<name>A0ABR0UYQ2_REHGL</name>
<feature type="domain" description="Myb-like" evidence="7">
    <location>
        <begin position="568"/>
        <end position="619"/>
    </location>
</feature>
<feature type="compositionally biased region" description="Basic and acidic residues" evidence="6">
    <location>
        <begin position="759"/>
        <end position="771"/>
    </location>
</feature>
<dbReference type="InterPro" id="IPR051575">
    <property type="entry name" value="Myb-like_DNA-bd"/>
</dbReference>
<feature type="compositionally biased region" description="Low complexity" evidence="6">
    <location>
        <begin position="808"/>
        <end position="824"/>
    </location>
</feature>
<dbReference type="PROSITE" id="PS50090">
    <property type="entry name" value="MYB_LIKE"/>
    <property type="match status" value="5"/>
</dbReference>
<feature type="domain" description="HTH myb-type" evidence="8">
    <location>
        <begin position="567"/>
        <end position="623"/>
    </location>
</feature>
<evidence type="ECO:0000256" key="2">
    <source>
        <dbReference type="ARBA" id="ARBA00023015"/>
    </source>
</evidence>
<evidence type="ECO:0000259" key="7">
    <source>
        <dbReference type="PROSITE" id="PS50090"/>
    </source>
</evidence>
<feature type="region of interest" description="Disordered" evidence="6">
    <location>
        <begin position="1"/>
        <end position="68"/>
    </location>
</feature>
<protein>
    <recommendedName>
        <fullName evidence="11">Myb-like protein L</fullName>
    </recommendedName>
</protein>
<feature type="domain" description="Myb-like" evidence="7">
    <location>
        <begin position="620"/>
        <end position="670"/>
    </location>
</feature>
<dbReference type="SMART" id="SM00717">
    <property type="entry name" value="SANT"/>
    <property type="match status" value="5"/>
</dbReference>
<evidence type="ECO:0000256" key="3">
    <source>
        <dbReference type="ARBA" id="ARBA00023125"/>
    </source>
</evidence>
<dbReference type="InterPro" id="IPR017930">
    <property type="entry name" value="Myb_dom"/>
</dbReference>
<feature type="compositionally biased region" description="Basic residues" evidence="6">
    <location>
        <begin position="797"/>
        <end position="807"/>
    </location>
</feature>
<dbReference type="InterPro" id="IPR001005">
    <property type="entry name" value="SANT/Myb"/>
</dbReference>
<gene>
    <name evidence="9" type="ORF">DH2020_038627</name>
</gene>
<comment type="subcellular location">
    <subcellularLocation>
        <location evidence="1">Nucleus</location>
    </subcellularLocation>
</comment>
<keyword evidence="10" id="KW-1185">Reference proteome</keyword>
<evidence type="ECO:0000256" key="1">
    <source>
        <dbReference type="ARBA" id="ARBA00004123"/>
    </source>
</evidence>
<evidence type="ECO:0008006" key="11">
    <source>
        <dbReference type="Google" id="ProtNLM"/>
    </source>
</evidence>
<keyword evidence="4" id="KW-0804">Transcription</keyword>
<dbReference type="Gene3D" id="1.10.10.60">
    <property type="entry name" value="Homeodomain-like"/>
    <property type="match status" value="5"/>
</dbReference>
<evidence type="ECO:0000259" key="8">
    <source>
        <dbReference type="PROSITE" id="PS51294"/>
    </source>
</evidence>
<feature type="compositionally biased region" description="Low complexity" evidence="6">
    <location>
        <begin position="44"/>
        <end position="57"/>
    </location>
</feature>
<proteinExistence type="predicted"/>
<feature type="domain" description="Myb-like" evidence="7">
    <location>
        <begin position="427"/>
        <end position="479"/>
    </location>
</feature>
<evidence type="ECO:0000313" key="9">
    <source>
        <dbReference type="EMBL" id="KAK6127648.1"/>
    </source>
</evidence>
<evidence type="ECO:0000256" key="4">
    <source>
        <dbReference type="ARBA" id="ARBA00023163"/>
    </source>
</evidence>
<evidence type="ECO:0000313" key="10">
    <source>
        <dbReference type="Proteomes" id="UP001318860"/>
    </source>
</evidence>
<reference evidence="9 10" key="1">
    <citation type="journal article" date="2021" name="Comput. Struct. Biotechnol. J.">
        <title>De novo genome assembly of the potent medicinal plant Rehmannia glutinosa using nanopore technology.</title>
        <authorList>
            <person name="Ma L."/>
            <person name="Dong C."/>
            <person name="Song C."/>
            <person name="Wang X."/>
            <person name="Zheng X."/>
            <person name="Niu Y."/>
            <person name="Chen S."/>
            <person name="Feng W."/>
        </authorList>
    </citation>
    <scope>NUCLEOTIDE SEQUENCE [LARGE SCALE GENOMIC DNA]</scope>
    <source>
        <strain evidence="9">DH-2019</strain>
    </source>
</reference>
<dbReference type="Pfam" id="PF00249">
    <property type="entry name" value="Myb_DNA-binding"/>
    <property type="match status" value="2"/>
</dbReference>
<feature type="compositionally biased region" description="Polar residues" evidence="6">
    <location>
        <begin position="784"/>
        <end position="794"/>
    </location>
</feature>
<dbReference type="PANTHER" id="PTHR46621">
    <property type="entry name" value="SNRNA-ACTIVATING PROTEIN COMPLEX SUBUNIT 4"/>
    <property type="match status" value="1"/>
</dbReference>
<evidence type="ECO:0000256" key="5">
    <source>
        <dbReference type="ARBA" id="ARBA00023242"/>
    </source>
</evidence>
<dbReference type="Proteomes" id="UP001318860">
    <property type="component" value="Unassembled WGS sequence"/>
</dbReference>
<evidence type="ECO:0000256" key="6">
    <source>
        <dbReference type="SAM" id="MobiDB-lite"/>
    </source>
</evidence>
<comment type="caution">
    <text evidence="9">The sequence shown here is derived from an EMBL/GenBank/DDBJ whole genome shotgun (WGS) entry which is preliminary data.</text>
</comment>
<keyword evidence="3" id="KW-0238">DNA-binding</keyword>
<organism evidence="9 10">
    <name type="scientific">Rehmannia glutinosa</name>
    <name type="common">Chinese foxglove</name>
    <dbReference type="NCBI Taxonomy" id="99300"/>
    <lineage>
        <taxon>Eukaryota</taxon>
        <taxon>Viridiplantae</taxon>
        <taxon>Streptophyta</taxon>
        <taxon>Embryophyta</taxon>
        <taxon>Tracheophyta</taxon>
        <taxon>Spermatophyta</taxon>
        <taxon>Magnoliopsida</taxon>
        <taxon>eudicotyledons</taxon>
        <taxon>Gunneridae</taxon>
        <taxon>Pentapetalae</taxon>
        <taxon>asterids</taxon>
        <taxon>lamiids</taxon>
        <taxon>Lamiales</taxon>
        <taxon>Orobanchaceae</taxon>
        <taxon>Rehmannieae</taxon>
        <taxon>Rehmannia</taxon>
    </lineage>
</organism>
<accession>A0ABR0UYQ2</accession>
<feature type="domain" description="HTH myb-type" evidence="8">
    <location>
        <begin position="628"/>
        <end position="674"/>
    </location>
</feature>
<dbReference type="InterPro" id="IPR009057">
    <property type="entry name" value="Homeodomain-like_sf"/>
</dbReference>
<dbReference type="CDD" id="cd00167">
    <property type="entry name" value="SANT"/>
    <property type="match status" value="3"/>
</dbReference>
<feature type="region of interest" description="Disordered" evidence="6">
    <location>
        <begin position="759"/>
        <end position="826"/>
    </location>
</feature>
<dbReference type="PROSITE" id="PS51294">
    <property type="entry name" value="HTH_MYB"/>
    <property type="match status" value="3"/>
</dbReference>
<feature type="compositionally biased region" description="Polar residues" evidence="6">
    <location>
        <begin position="31"/>
        <end position="43"/>
    </location>
</feature>
<feature type="region of interest" description="Disordered" evidence="6">
    <location>
        <begin position="174"/>
        <end position="193"/>
    </location>
</feature>
<dbReference type="PANTHER" id="PTHR46621:SF1">
    <property type="entry name" value="SNRNA-ACTIVATING PROTEIN COMPLEX SUBUNIT 4"/>
    <property type="match status" value="1"/>
</dbReference>
<feature type="domain" description="Myb-like" evidence="7">
    <location>
        <begin position="328"/>
        <end position="426"/>
    </location>
</feature>
<feature type="compositionally biased region" description="Acidic residues" evidence="6">
    <location>
        <begin position="9"/>
        <end position="21"/>
    </location>
</feature>
<keyword evidence="5" id="KW-0539">Nucleus</keyword>
<dbReference type="EMBL" id="JABTTQ020001865">
    <property type="protein sequence ID" value="KAK6127648.1"/>
    <property type="molecule type" value="Genomic_DNA"/>
</dbReference>
<feature type="compositionally biased region" description="Acidic residues" evidence="6">
    <location>
        <begin position="58"/>
        <end position="68"/>
    </location>
</feature>
<feature type="domain" description="Myb-like" evidence="7">
    <location>
        <begin position="480"/>
        <end position="531"/>
    </location>
</feature>
<dbReference type="SUPFAM" id="SSF46689">
    <property type="entry name" value="Homeodomain-like"/>
    <property type="match status" value="3"/>
</dbReference>
<feature type="domain" description="HTH myb-type" evidence="8">
    <location>
        <begin position="427"/>
        <end position="483"/>
    </location>
</feature>
<keyword evidence="2" id="KW-0805">Transcription regulation</keyword>
<sequence length="1077" mass="121018">MSASKEEFSDADSDDGFDEDMEALKRACQITGKSPTDKQLQLPSTTGAAASASASSEADSDGEGEEDLQLVRSIQERFADPMDMEDEPLMMKPLCTLPPEWSDSDDCDDDYETLRAIQRRFAAYNDGSKMDNMDDFLHRPVQVGATIIDSEKETSNSFVERTNAREGFLNCVDTSEPTGKKSEACDDAGGTQPSDLVEWSEPGTDDVAGLPLKTSHFPKSALAFVDAIKKNRSCQKLIRSKMMQMEARIEELDKLMERVKILKDFQVACKKRTGRALSQKKDARVQLISVPKLRANIKVNEKKIPAVYKGPPENSHVVYFKEALATFAVNVSREKWSKEERENLVKGVKQQFQGMLLQRSVDLLSDANGSYDLSNVDSILESIKDIDLTPEKIRLFLPKVNWEELAAMYVSGRSGAECQARFLNFEDPLINHNPWTAMEDKNLLHIVQQKGLSNWIDIAASLGTNRTPFQCLARYQRSLNASILKREWTKEEDNQLRTAVETYGESNWQVVASVMEGTNSMSCLLEIEQVVIASFVITMSLFGKTRRGTRAVDEKFEERRLWLKTLHPARKRVGKWTAEEDKRLKVAVALFGPKTWKKVARCVPGRTQVQCRERWVNCLDPSLNMAEWTEEEDSKLEVAIAEHGYCWSKVAACIPRRTDNQCWRRWKMLFPNEVPMLQAARKIQKAALISNFVDRESEKPALGPNDFLLPETYRITASENVDTSRRKSRRSRYDVSVTTLGCIVLLFETDIVSLITSRRKEAQEHTDRDALSGETCSEEVPRLTNGNEVENLQGRSMSRKRRAKSSHSIKNNSGPSPSHSSPSPDTVLLDIVKSKNVDCAPTPVAICKEMIVLEPVSMEYEHSDPTEECSLPTLAYPDSQYVTTELGGNDVTQTRKRKTKIQETCSSSDCMSLAVVDQNVNLTPAHAQTITANEDGSVKFLGDKPFLCQLEIEPNQHFQSSADNAVSENLEDLALSPDRDNEVQHEENDVALSETAQSGAEVETSFDVVPNRTKRRRSRDETCSGRMVEVEQAVSRNDDEAACTGRAVVVEAEDDDTTLPHFYSKLKKRKTEALKIL</sequence>